<reference evidence="1" key="1">
    <citation type="journal article" date="2021" name="New Phytol.">
        <title>Evolutionary innovations through gain and loss of genes in the ectomycorrhizal Boletales.</title>
        <authorList>
            <person name="Wu G."/>
            <person name="Miyauchi S."/>
            <person name="Morin E."/>
            <person name="Kuo A."/>
            <person name="Drula E."/>
            <person name="Varga T."/>
            <person name="Kohler A."/>
            <person name="Feng B."/>
            <person name="Cao Y."/>
            <person name="Lipzen A."/>
            <person name="Daum C."/>
            <person name="Hundley H."/>
            <person name="Pangilinan J."/>
            <person name="Johnson J."/>
            <person name="Barry K."/>
            <person name="LaButti K."/>
            <person name="Ng V."/>
            <person name="Ahrendt S."/>
            <person name="Min B."/>
            <person name="Choi I.G."/>
            <person name="Park H."/>
            <person name="Plett J.M."/>
            <person name="Magnuson J."/>
            <person name="Spatafora J.W."/>
            <person name="Nagy L.G."/>
            <person name="Henrissat B."/>
            <person name="Grigoriev I.V."/>
            <person name="Yang Z.L."/>
            <person name="Xu J."/>
            <person name="Martin F.M."/>
        </authorList>
    </citation>
    <scope>NUCLEOTIDE SEQUENCE</scope>
    <source>
        <strain evidence="1">KUC20120723A-06</strain>
    </source>
</reference>
<keyword evidence="2" id="KW-1185">Reference proteome</keyword>
<evidence type="ECO:0000313" key="2">
    <source>
        <dbReference type="Proteomes" id="UP000790709"/>
    </source>
</evidence>
<comment type="caution">
    <text evidence="1">The sequence shown here is derived from an EMBL/GenBank/DDBJ whole genome shotgun (WGS) entry which is preliminary data.</text>
</comment>
<name>A0ACB8AUU3_9AGAM</name>
<protein>
    <submittedName>
        <fullName evidence="1">Uncharacterized protein</fullName>
    </submittedName>
</protein>
<gene>
    <name evidence="1" type="ORF">BV22DRAFT_967713</name>
</gene>
<dbReference type="EMBL" id="MU267426">
    <property type="protein sequence ID" value="KAH7916944.1"/>
    <property type="molecule type" value="Genomic_DNA"/>
</dbReference>
<organism evidence="1 2">
    <name type="scientific">Leucogyrophana mollusca</name>
    <dbReference type="NCBI Taxonomy" id="85980"/>
    <lineage>
        <taxon>Eukaryota</taxon>
        <taxon>Fungi</taxon>
        <taxon>Dikarya</taxon>
        <taxon>Basidiomycota</taxon>
        <taxon>Agaricomycotina</taxon>
        <taxon>Agaricomycetes</taxon>
        <taxon>Agaricomycetidae</taxon>
        <taxon>Boletales</taxon>
        <taxon>Boletales incertae sedis</taxon>
        <taxon>Leucogyrophana</taxon>
    </lineage>
</organism>
<feature type="non-terminal residue" evidence="1">
    <location>
        <position position="1"/>
    </location>
</feature>
<feature type="non-terminal residue" evidence="1">
    <location>
        <position position="126"/>
    </location>
</feature>
<dbReference type="Proteomes" id="UP000790709">
    <property type="component" value="Unassembled WGS sequence"/>
</dbReference>
<accession>A0ACB8AUU3</accession>
<evidence type="ECO:0000313" key="1">
    <source>
        <dbReference type="EMBL" id="KAH7916944.1"/>
    </source>
</evidence>
<sequence length="126" mass="13686">VIASSKNQKGPQGNRLILGPFRFANHDCNPNSQIFPIKGSHAMTLVSVRPISLGEPITVAYTSSGYYRPGHRCLCGTCNPNNPPHSLSGGPSPPVNGQEVQTDGKKKAKRGGRRQRRRKRAKLDEA</sequence>
<proteinExistence type="predicted"/>